<dbReference type="EMBL" id="FOOE01000046">
    <property type="protein sequence ID" value="SFG29409.1"/>
    <property type="molecule type" value="Genomic_DNA"/>
</dbReference>
<evidence type="ECO:0008006" key="3">
    <source>
        <dbReference type="Google" id="ProtNLM"/>
    </source>
</evidence>
<dbReference type="RefSeq" id="WP_074846735.1">
    <property type="nucleotide sequence ID" value="NZ_FOOE01000046.1"/>
</dbReference>
<protein>
    <recommendedName>
        <fullName evidence="3">DNA (cytosine-5-)-methyltransferase</fullName>
    </recommendedName>
</protein>
<dbReference type="SUPFAM" id="SSF53335">
    <property type="entry name" value="S-adenosyl-L-methionine-dependent methyltransferases"/>
    <property type="match status" value="1"/>
</dbReference>
<dbReference type="OrthoDB" id="2030167at2"/>
<proteinExistence type="predicted"/>
<name>A0A1I2QQ39_9CLOT</name>
<reference evidence="1 2" key="1">
    <citation type="submission" date="2016-10" db="EMBL/GenBank/DDBJ databases">
        <authorList>
            <person name="de Groot N.N."/>
        </authorList>
    </citation>
    <scope>NUCLEOTIDE SEQUENCE [LARGE SCALE GENOMIC DNA]</scope>
    <source>
        <strain evidence="1 2">NLAE-zl-G419</strain>
    </source>
</reference>
<dbReference type="Gene3D" id="3.40.50.150">
    <property type="entry name" value="Vaccinia Virus protein VP39"/>
    <property type="match status" value="1"/>
</dbReference>
<gene>
    <name evidence="1" type="ORF">SAMN04487885_1462</name>
</gene>
<evidence type="ECO:0000313" key="1">
    <source>
        <dbReference type="EMBL" id="SFG29409.1"/>
    </source>
</evidence>
<dbReference type="AlphaFoldDB" id="A0A1I2QQ39"/>
<sequence length="198" mass="22739">MDNSNKIILDLCGGTGSWSKPYKDAGYDVRVITLPEYDVCQYEPPKDVYGILAAPPCTHFSIACNRLWEQKDKDGRTIEGLKVLIACLKIIAKCNPKFWTIENPVGRMKHFLGEPQYKFLACDFGFPTKKKTYIWGNFNIPQKPDIKVEKIYKVEEIDYLAKELFQDYRLMATDHSKRAAIRSITPPGFAKAFFEANR</sequence>
<accession>A0A1I2QQ39</accession>
<keyword evidence="2" id="KW-1185">Reference proteome</keyword>
<dbReference type="InterPro" id="IPR029063">
    <property type="entry name" value="SAM-dependent_MTases_sf"/>
</dbReference>
<evidence type="ECO:0000313" key="2">
    <source>
        <dbReference type="Proteomes" id="UP000182135"/>
    </source>
</evidence>
<organism evidence="1 2">
    <name type="scientific">Clostridium cadaveris</name>
    <dbReference type="NCBI Taxonomy" id="1529"/>
    <lineage>
        <taxon>Bacteria</taxon>
        <taxon>Bacillati</taxon>
        <taxon>Bacillota</taxon>
        <taxon>Clostridia</taxon>
        <taxon>Eubacteriales</taxon>
        <taxon>Clostridiaceae</taxon>
        <taxon>Clostridium</taxon>
    </lineage>
</organism>
<dbReference type="Proteomes" id="UP000182135">
    <property type="component" value="Unassembled WGS sequence"/>
</dbReference>